<dbReference type="Proteomes" id="UP000002280">
    <property type="component" value="Chromosome 1"/>
</dbReference>
<dbReference type="InterPro" id="IPR010472">
    <property type="entry name" value="FH3_dom"/>
</dbReference>
<evidence type="ECO:0000256" key="2">
    <source>
        <dbReference type="ARBA" id="ARBA00008214"/>
    </source>
</evidence>
<evidence type="ECO:0000256" key="7">
    <source>
        <dbReference type="SAM" id="MobiDB-lite"/>
    </source>
</evidence>
<dbReference type="GeneTree" id="ENSGT00940000159910"/>
<dbReference type="Gene3D" id="1.25.10.10">
    <property type="entry name" value="Leucine-rich Repeat Variant"/>
    <property type="match status" value="1"/>
</dbReference>
<feature type="coiled-coil region" evidence="6">
    <location>
        <begin position="953"/>
        <end position="997"/>
    </location>
</feature>
<dbReference type="FunFam" id="1.20.58.630:FF:000001">
    <property type="entry name" value="Diaphanous related formin 1"/>
    <property type="match status" value="1"/>
</dbReference>
<dbReference type="Pfam" id="PF06345">
    <property type="entry name" value="Drf_DAD"/>
    <property type="match status" value="1"/>
</dbReference>
<evidence type="ECO:0000259" key="10">
    <source>
        <dbReference type="PROSITE" id="PS51444"/>
    </source>
</evidence>
<keyword evidence="5 6" id="KW-0175">Coiled coil</keyword>
<dbReference type="InterPro" id="IPR044933">
    <property type="entry name" value="DIA_GBD_sf"/>
</dbReference>
<dbReference type="Gene3D" id="1.20.58.630">
    <property type="match status" value="1"/>
</dbReference>
<dbReference type="Pfam" id="PF06367">
    <property type="entry name" value="Drf_FH3"/>
    <property type="match status" value="1"/>
</dbReference>
<dbReference type="PROSITE" id="PS51444">
    <property type="entry name" value="FH2"/>
    <property type="match status" value="1"/>
</dbReference>
<comment type="subcellular location">
    <subcellularLocation>
        <location evidence="1">Cytoplasm</location>
    </subcellularLocation>
</comment>
<comment type="similarity">
    <text evidence="2">Belongs to the formin homology family. Diaphanous subfamily.</text>
</comment>
<keyword evidence="3" id="KW-0963">Cytoplasm</keyword>
<feature type="domain" description="FH2" evidence="10">
    <location>
        <begin position="586"/>
        <end position="976"/>
    </location>
</feature>
<gene>
    <name evidence="11" type="primary">DIAPH1</name>
</gene>
<feature type="domain" description="DAD" evidence="8">
    <location>
        <begin position="999"/>
        <end position="1027"/>
    </location>
</feature>
<dbReference type="InterPro" id="IPR051412">
    <property type="entry name" value="Formin_Homology_Diaphanous_sf"/>
</dbReference>
<dbReference type="SUPFAM" id="SSF48371">
    <property type="entry name" value="ARM repeat"/>
    <property type="match status" value="1"/>
</dbReference>
<dbReference type="FunFam" id="1.20.58.2220:FF:000003">
    <property type="entry name" value="protein diaphanous homolog 1 isoform X2"/>
    <property type="match status" value="1"/>
</dbReference>
<name>A0A5F8H4W1_MONDO</name>
<dbReference type="SMART" id="SM01140">
    <property type="entry name" value="Drf_GBD"/>
    <property type="match status" value="1"/>
</dbReference>
<evidence type="ECO:0000313" key="12">
    <source>
        <dbReference type="Proteomes" id="UP000002280"/>
    </source>
</evidence>
<evidence type="ECO:0000259" key="9">
    <source>
        <dbReference type="PROSITE" id="PS51232"/>
    </source>
</evidence>
<feature type="compositionally biased region" description="Polar residues" evidence="7">
    <location>
        <begin position="21"/>
        <end position="37"/>
    </location>
</feature>
<dbReference type="InterPro" id="IPR011989">
    <property type="entry name" value="ARM-like"/>
</dbReference>
<reference evidence="11" key="2">
    <citation type="submission" date="2025-08" db="UniProtKB">
        <authorList>
            <consortium name="Ensembl"/>
        </authorList>
    </citation>
    <scope>IDENTIFICATION</scope>
</reference>
<dbReference type="AlphaFoldDB" id="A0A5F8H4W1"/>
<dbReference type="Gene3D" id="1.20.58.2220">
    <property type="entry name" value="Formin, FH2 domain"/>
    <property type="match status" value="1"/>
</dbReference>
<dbReference type="InterPro" id="IPR014767">
    <property type="entry name" value="DAD_dom"/>
</dbReference>
<keyword evidence="12" id="KW-1185">Reference proteome</keyword>
<dbReference type="InterPro" id="IPR015425">
    <property type="entry name" value="FH2_Formin"/>
</dbReference>
<dbReference type="Gene3D" id="1.10.238.150">
    <property type="entry name" value="Formin, FH3 diaphanous domain"/>
    <property type="match status" value="1"/>
</dbReference>
<dbReference type="Pfam" id="PF06371">
    <property type="entry name" value="Drf_GBD"/>
    <property type="match status" value="1"/>
</dbReference>
<sequence>PLLERFTSMRIKKEKEKPNSAHRNSSASYGEDPSVQSLQDVSDEQVLVLFEQMLLDMNLNEEKQQPLREKDIIIKREMVSQYLHTSKAGMSQKESSRSAMMYIQELRSGLKDMHLLSCLESLRVSLNNNPVSWVQTFGAEGLASLLDILKRLHDEREESAGSYDSRNKHEIIRCLKAFMNNKFGIKTMLETDEGILLLVRAMDPAVPNMMIDAAKLLSALCILPQPEDMNERVLEAMTERAEMDEVDRFQPLLEGLKSGTSIALKVGCLQLINALITPAEELDFRVHIRSELMRSGLQQVLKDLRLMENEDMKVQLAVFDEQGEEDSYDLKGRLEDIRMEMEYPSTVYEVFQILLNTVKDSKAEPLFLSILQHLLLVRNDYEARPQYYKLIDECISQIVLHKNGADPDFKCRHLQVDIEGLIDQMIDKTKVEKTEAKAIELEKKLDSELTARHELQVEMKKMENDFEQKLQDLQGEKQTLDAEKQQLASEKKDLEAEVSQLTGKVTNLSKELEDAKKGMALLSAAVASPVPLAPSSDTVPPAPPLPSGINSSITSYNGMCLPPPPPPAFGGLGVTSAPALPYGLVPKKLYKPEVQLRRPNWSKFVAEDLSQDCFWTKVKEDRFEDNELFAKLTLTFSAQTKTKKDQEGGEEKKSVQKKKVKELKVLDSKTAQNLSIFLGSFRMPYQEIKTVILEVNETVLTESMVQNLIKQMPEPEQLKMLSELKDEYDDLAESEQFGVVMGAVPRLRPRLNAILFKLQFNEQVENIKPEIVSVTAACEEVRKSENFSSLLEITLLVGNFMNAGSRNAGAFGFNISFLCKLRDTKSTDQKMTLLHFLAELCENNYPDVLKFPDELTHVEKASRVSAENLQKNLDQMKKQISDVERDVQNFPAATDEKDKFDAQEQYNKLRMMHSNMETLFKELGDYFLFDPKKITVEEFFMDLNNFRNMFLQAVKENQKRRETEEKMRRAKLAKEKAEKERLEKQQKREQLIDMNAEGDETGVMDSLLEALQSGAAFRRKRGPRQANRKAGCAVTSLLASELTKDDAMTTCSAKVSKISEGTRDIHDLRDENKELIGRAS</sequence>
<organism evidence="11 12">
    <name type="scientific">Monodelphis domestica</name>
    <name type="common">Gray short-tailed opossum</name>
    <dbReference type="NCBI Taxonomy" id="13616"/>
    <lineage>
        <taxon>Eukaryota</taxon>
        <taxon>Metazoa</taxon>
        <taxon>Chordata</taxon>
        <taxon>Craniata</taxon>
        <taxon>Vertebrata</taxon>
        <taxon>Euteleostomi</taxon>
        <taxon>Mammalia</taxon>
        <taxon>Metatheria</taxon>
        <taxon>Didelphimorphia</taxon>
        <taxon>Didelphidae</taxon>
        <taxon>Monodelphis</taxon>
    </lineage>
</organism>
<accession>A0A5F8H4W1</accession>
<dbReference type="InterPro" id="IPR014768">
    <property type="entry name" value="GBD/FH3_dom"/>
</dbReference>
<dbReference type="GO" id="GO:0005737">
    <property type="term" value="C:cytoplasm"/>
    <property type="evidence" value="ECO:0007669"/>
    <property type="project" value="UniProtKB-SubCell"/>
</dbReference>
<evidence type="ECO:0000256" key="4">
    <source>
        <dbReference type="ARBA" id="ARBA00022737"/>
    </source>
</evidence>
<dbReference type="Bgee" id="ENSMODG00000010684">
    <property type="expression patterns" value="Expressed in blood and 17 other cell types or tissues"/>
</dbReference>
<evidence type="ECO:0000313" key="11">
    <source>
        <dbReference type="Ensembl" id="ENSMODP00000054980.1"/>
    </source>
</evidence>
<reference evidence="11" key="3">
    <citation type="submission" date="2025-09" db="UniProtKB">
        <authorList>
            <consortium name="Ensembl"/>
        </authorList>
    </citation>
    <scope>IDENTIFICATION</scope>
</reference>
<protein>
    <submittedName>
        <fullName evidence="11">Diaphanous related formin 1</fullName>
    </submittedName>
</protein>
<dbReference type="PROSITE" id="PS51232">
    <property type="entry name" value="GBD_FH3"/>
    <property type="match status" value="1"/>
</dbReference>
<dbReference type="Pfam" id="PF02181">
    <property type="entry name" value="FH2"/>
    <property type="match status" value="1"/>
</dbReference>
<feature type="coiled-coil region" evidence="6">
    <location>
        <begin position="859"/>
        <end position="886"/>
    </location>
</feature>
<dbReference type="InterPro" id="IPR016024">
    <property type="entry name" value="ARM-type_fold"/>
</dbReference>
<feature type="region of interest" description="Disordered" evidence="7">
    <location>
        <begin position="1061"/>
        <end position="1080"/>
    </location>
</feature>
<dbReference type="SMART" id="SM01139">
    <property type="entry name" value="Drf_FH3"/>
    <property type="match status" value="1"/>
</dbReference>
<dbReference type="FunFam" id="1.10.238.150:FF:000002">
    <property type="entry name" value="protein diaphanous homolog 2 isoform X2"/>
    <property type="match status" value="1"/>
</dbReference>
<proteinExistence type="inferred from homology"/>
<dbReference type="PANTHER" id="PTHR45691">
    <property type="entry name" value="PROTEIN DIAPHANOUS"/>
    <property type="match status" value="1"/>
</dbReference>
<evidence type="ECO:0000256" key="5">
    <source>
        <dbReference type="ARBA" id="ARBA00023054"/>
    </source>
</evidence>
<dbReference type="GO" id="GO:0030036">
    <property type="term" value="P:actin cytoskeleton organization"/>
    <property type="evidence" value="ECO:0007669"/>
    <property type="project" value="InterPro"/>
</dbReference>
<reference evidence="11 12" key="1">
    <citation type="journal article" date="2007" name="Nature">
        <title>Genome of the marsupial Monodelphis domestica reveals innovation in non-coding sequences.</title>
        <authorList>
            <person name="Mikkelsen T.S."/>
            <person name="Wakefield M.J."/>
            <person name="Aken B."/>
            <person name="Amemiya C.T."/>
            <person name="Chang J.L."/>
            <person name="Duke S."/>
            <person name="Garber M."/>
            <person name="Gentles A.J."/>
            <person name="Goodstadt L."/>
            <person name="Heger A."/>
            <person name="Jurka J."/>
            <person name="Kamal M."/>
            <person name="Mauceli E."/>
            <person name="Searle S.M."/>
            <person name="Sharpe T."/>
            <person name="Baker M.L."/>
            <person name="Batzer M.A."/>
            <person name="Benos P.V."/>
            <person name="Belov K."/>
            <person name="Clamp M."/>
            <person name="Cook A."/>
            <person name="Cuff J."/>
            <person name="Das R."/>
            <person name="Davidow L."/>
            <person name="Deakin J.E."/>
            <person name="Fazzari M.J."/>
            <person name="Glass J.L."/>
            <person name="Grabherr M."/>
            <person name="Greally J.M."/>
            <person name="Gu W."/>
            <person name="Hore T.A."/>
            <person name="Huttley G.A."/>
            <person name="Kleber M."/>
            <person name="Jirtle R.L."/>
            <person name="Koina E."/>
            <person name="Lee J.T."/>
            <person name="Mahony S."/>
            <person name="Marra M.A."/>
            <person name="Miller R.D."/>
            <person name="Nicholls R.D."/>
            <person name="Oda M."/>
            <person name="Papenfuss A.T."/>
            <person name="Parra Z.E."/>
            <person name="Pollock D.D."/>
            <person name="Ray D.A."/>
            <person name="Schein J.E."/>
            <person name="Speed T.P."/>
            <person name="Thompson K."/>
            <person name="VandeBerg J.L."/>
            <person name="Wade C.M."/>
            <person name="Walker J.A."/>
            <person name="Waters P.D."/>
            <person name="Webber C."/>
            <person name="Weidman J.R."/>
            <person name="Xie X."/>
            <person name="Zody M.C."/>
            <person name="Baldwin J."/>
            <person name="Abdouelleil A."/>
            <person name="Abdulkadir J."/>
            <person name="Abebe A."/>
            <person name="Abera B."/>
            <person name="Abreu J."/>
            <person name="Acer S.C."/>
            <person name="Aftuck L."/>
            <person name="Alexander A."/>
            <person name="An P."/>
            <person name="Anderson E."/>
            <person name="Anderson S."/>
            <person name="Arachi H."/>
            <person name="Azer M."/>
            <person name="Bachantsang P."/>
            <person name="Barry A."/>
            <person name="Bayul T."/>
            <person name="Berlin A."/>
            <person name="Bessette D."/>
            <person name="Bloom T."/>
            <person name="Bloom T."/>
            <person name="Boguslavskiy L."/>
            <person name="Bonnet C."/>
            <person name="Boukhgalter B."/>
            <person name="Bourzgui I."/>
            <person name="Brown A."/>
            <person name="Cahill P."/>
            <person name="Channer S."/>
            <person name="Cheshatsang Y."/>
            <person name="Chuda L."/>
            <person name="Citroen M."/>
            <person name="Collymore A."/>
            <person name="Cooke P."/>
            <person name="Costello M."/>
            <person name="D'Aco K."/>
            <person name="Daza R."/>
            <person name="De Haan G."/>
            <person name="DeGray S."/>
            <person name="DeMaso C."/>
            <person name="Dhargay N."/>
            <person name="Dooley K."/>
            <person name="Dooley E."/>
            <person name="Doricent M."/>
            <person name="Dorje P."/>
            <person name="Dorjee K."/>
            <person name="Dupes A."/>
            <person name="Elong R."/>
            <person name="Falk J."/>
            <person name="Farina A."/>
            <person name="Faro S."/>
            <person name="Ferguson D."/>
            <person name="Fisher S."/>
            <person name="Foley C.D."/>
            <person name="Franke A."/>
            <person name="Friedrich D."/>
            <person name="Gadbois L."/>
            <person name="Gearin G."/>
            <person name="Gearin C.R."/>
            <person name="Giannoukos G."/>
            <person name="Goode T."/>
            <person name="Graham J."/>
            <person name="Grandbois E."/>
            <person name="Grewal S."/>
            <person name="Gyaltsen K."/>
            <person name="Hafez N."/>
            <person name="Hagos B."/>
            <person name="Hall J."/>
            <person name="Henson C."/>
            <person name="Hollinger A."/>
            <person name="Honan T."/>
            <person name="Huard M.D."/>
            <person name="Hughes L."/>
            <person name="Hurhula B."/>
            <person name="Husby M.E."/>
            <person name="Kamat A."/>
            <person name="Kanga B."/>
            <person name="Kashin S."/>
            <person name="Khazanovich D."/>
            <person name="Kisner P."/>
            <person name="Lance K."/>
            <person name="Lara M."/>
            <person name="Lee W."/>
            <person name="Lennon N."/>
            <person name="Letendre F."/>
            <person name="LeVine R."/>
            <person name="Lipovsky A."/>
            <person name="Liu X."/>
            <person name="Liu J."/>
            <person name="Liu S."/>
            <person name="Lokyitsang T."/>
            <person name="Lokyitsang Y."/>
            <person name="Lubonja R."/>
            <person name="Lui A."/>
            <person name="MacDonald P."/>
            <person name="Magnisalis V."/>
            <person name="Maru K."/>
            <person name="Matthews C."/>
            <person name="McCusker W."/>
            <person name="McDonough S."/>
            <person name="Mehta T."/>
            <person name="Meldrim J."/>
            <person name="Meneus L."/>
            <person name="Mihai O."/>
            <person name="Mihalev A."/>
            <person name="Mihova T."/>
            <person name="Mittelman R."/>
            <person name="Mlenga V."/>
            <person name="Montmayeur A."/>
            <person name="Mulrain L."/>
            <person name="Navidi A."/>
            <person name="Naylor J."/>
            <person name="Negash T."/>
            <person name="Nguyen T."/>
            <person name="Nguyen N."/>
            <person name="Nicol R."/>
            <person name="Norbu C."/>
            <person name="Norbu N."/>
            <person name="Novod N."/>
            <person name="O'Neill B."/>
            <person name="Osman S."/>
            <person name="Markiewicz E."/>
            <person name="Oyono O.L."/>
            <person name="Patti C."/>
            <person name="Phunkhang P."/>
            <person name="Pierre F."/>
            <person name="Priest M."/>
            <person name="Raghuraman S."/>
            <person name="Rege F."/>
            <person name="Reyes R."/>
            <person name="Rise C."/>
            <person name="Rogov P."/>
            <person name="Ross K."/>
            <person name="Ryan E."/>
            <person name="Settipalli S."/>
            <person name="Shea T."/>
            <person name="Sherpa N."/>
            <person name="Shi L."/>
            <person name="Shih D."/>
            <person name="Sparrow T."/>
            <person name="Spaulding J."/>
            <person name="Stalker J."/>
            <person name="Stange-Thomann N."/>
            <person name="Stavropoulos S."/>
            <person name="Stone C."/>
            <person name="Strader C."/>
            <person name="Tesfaye S."/>
            <person name="Thomson T."/>
            <person name="Thoulutsang Y."/>
            <person name="Thoulutsang D."/>
            <person name="Topham K."/>
            <person name="Topping I."/>
            <person name="Tsamla T."/>
            <person name="Vassiliev H."/>
            <person name="Vo A."/>
            <person name="Wangchuk T."/>
            <person name="Wangdi T."/>
            <person name="Weiand M."/>
            <person name="Wilkinson J."/>
            <person name="Wilson A."/>
            <person name="Yadav S."/>
            <person name="Young G."/>
            <person name="Yu Q."/>
            <person name="Zembek L."/>
            <person name="Zhong D."/>
            <person name="Zimmer A."/>
            <person name="Zwirko Z."/>
            <person name="Jaffe D.B."/>
            <person name="Alvarez P."/>
            <person name="Brockman W."/>
            <person name="Butler J."/>
            <person name="Chin C."/>
            <person name="Gnerre S."/>
            <person name="MacCallum I."/>
            <person name="Graves J.A."/>
            <person name="Ponting C.P."/>
            <person name="Breen M."/>
            <person name="Samollow P.B."/>
            <person name="Lander E.S."/>
            <person name="Lindblad-Toh K."/>
        </authorList>
    </citation>
    <scope>NUCLEOTIDE SEQUENCE [LARGE SCALE GENOMIC DNA]</scope>
</reference>
<dbReference type="Gene3D" id="1.10.20.40">
    <property type="entry name" value="Formin, diaphanous GTPase-binding domain"/>
    <property type="match status" value="1"/>
</dbReference>
<evidence type="ECO:0000256" key="6">
    <source>
        <dbReference type="SAM" id="Coils"/>
    </source>
</evidence>
<keyword evidence="4" id="KW-0677">Repeat</keyword>
<dbReference type="Gene3D" id="6.10.30.30">
    <property type="match status" value="1"/>
</dbReference>
<dbReference type="GO" id="GO:0003779">
    <property type="term" value="F:actin binding"/>
    <property type="evidence" value="ECO:0007669"/>
    <property type="project" value="InterPro"/>
</dbReference>
<dbReference type="InterPro" id="IPR042201">
    <property type="entry name" value="FH2_Formin_sf"/>
</dbReference>
<dbReference type="InterPro" id="IPR010465">
    <property type="entry name" value="Drf_DAD"/>
</dbReference>
<dbReference type="SMART" id="SM00498">
    <property type="entry name" value="FH2"/>
    <property type="match status" value="1"/>
</dbReference>
<dbReference type="PROSITE" id="PS51231">
    <property type="entry name" value="DAD"/>
    <property type="match status" value="1"/>
</dbReference>
<dbReference type="SUPFAM" id="SSF101447">
    <property type="entry name" value="Formin homology 2 domain (FH2 domain)"/>
    <property type="match status" value="1"/>
</dbReference>
<feature type="domain" description="GBD/FH3" evidence="9">
    <location>
        <begin position="38"/>
        <end position="406"/>
    </location>
</feature>
<evidence type="ECO:0000259" key="8">
    <source>
        <dbReference type="PROSITE" id="PS51231"/>
    </source>
</evidence>
<evidence type="ECO:0000256" key="1">
    <source>
        <dbReference type="ARBA" id="ARBA00004496"/>
    </source>
</evidence>
<dbReference type="Ensembl" id="ENSMODT00000059983.1">
    <property type="protein sequence ID" value="ENSMODP00000054980.1"/>
    <property type="gene ID" value="ENSMODG00000010684.3"/>
</dbReference>
<feature type="coiled-coil region" evidence="6">
    <location>
        <begin position="431"/>
        <end position="518"/>
    </location>
</feature>
<feature type="region of interest" description="Disordered" evidence="7">
    <location>
        <begin position="1"/>
        <end position="37"/>
    </location>
</feature>
<dbReference type="GO" id="GO:0031267">
    <property type="term" value="F:small GTPase binding"/>
    <property type="evidence" value="ECO:0007669"/>
    <property type="project" value="InterPro"/>
</dbReference>
<evidence type="ECO:0000256" key="3">
    <source>
        <dbReference type="ARBA" id="ARBA00022490"/>
    </source>
</evidence>
<dbReference type="PANTHER" id="PTHR45691:SF4">
    <property type="entry name" value="PROTEIN DIAPHANOUS HOMOLOG 1"/>
    <property type="match status" value="1"/>
</dbReference>
<dbReference type="InterPro" id="IPR010473">
    <property type="entry name" value="GTPase-bd"/>
</dbReference>